<proteinExistence type="predicted"/>
<gene>
    <name evidence="1" type="ORF">An07g01180</name>
</gene>
<reference evidence="1" key="1">
    <citation type="submission" date="2025-02" db="EMBL/GenBank/DDBJ databases">
        <authorList>
            <consortium name="NCBI Genome Project"/>
        </authorList>
    </citation>
    <scope>NUCLEOTIDE SEQUENCE</scope>
</reference>
<dbReference type="GeneID" id="84591265"/>
<name>A0AAJ8E496_ASPNG</name>
<dbReference type="VEuPathDB" id="FungiDB:An07g01180"/>
<dbReference type="AlphaFoldDB" id="A0AAJ8E496"/>
<sequence>MPMPVATSNKVIVTAFNVGSLSRAVSRMPDLEWLRGHAESEMDIGIRKIMAEAVAQISAFRLPALSIR</sequence>
<accession>A0AAJ8E496</accession>
<dbReference type="KEGG" id="ang:An07g01180"/>
<evidence type="ECO:0000313" key="1">
    <source>
        <dbReference type="RefSeq" id="XP_059606111.1"/>
    </source>
</evidence>
<organism evidence="1">
    <name type="scientific">Aspergillus niger</name>
    <dbReference type="NCBI Taxonomy" id="5061"/>
    <lineage>
        <taxon>Eukaryota</taxon>
        <taxon>Fungi</taxon>
        <taxon>Dikarya</taxon>
        <taxon>Ascomycota</taxon>
        <taxon>Pezizomycotina</taxon>
        <taxon>Eurotiomycetes</taxon>
        <taxon>Eurotiomycetidae</taxon>
        <taxon>Eurotiales</taxon>
        <taxon>Aspergillaceae</taxon>
        <taxon>Aspergillus</taxon>
        <taxon>Aspergillus subgen. Circumdati</taxon>
    </lineage>
</organism>
<reference evidence="1" key="2">
    <citation type="submission" date="2025-08" db="UniProtKB">
        <authorList>
            <consortium name="RefSeq"/>
        </authorList>
    </citation>
    <scope>IDENTIFICATION</scope>
</reference>
<protein>
    <submittedName>
        <fullName evidence="1">Uncharacterized protein</fullName>
    </submittedName>
</protein>
<dbReference type="RefSeq" id="XP_059606111.1">
    <property type="nucleotide sequence ID" value="XM_059748207.1"/>
</dbReference>